<dbReference type="Pfam" id="PF17782">
    <property type="entry name" value="WHD_DprA"/>
    <property type="match status" value="1"/>
</dbReference>
<dbReference type="InterPro" id="IPR041614">
    <property type="entry name" value="DprA_WH"/>
</dbReference>
<evidence type="ECO:0000313" key="5">
    <source>
        <dbReference type="EMBL" id="GJE07760.1"/>
    </source>
</evidence>
<proteinExistence type="inferred from homology"/>
<comment type="similarity">
    <text evidence="1">Belongs to the DprA/Smf family.</text>
</comment>
<feature type="domain" description="Smf/DprA SLOG" evidence="3">
    <location>
        <begin position="75"/>
        <end position="282"/>
    </location>
</feature>
<evidence type="ECO:0000259" key="4">
    <source>
        <dbReference type="Pfam" id="PF17782"/>
    </source>
</evidence>
<dbReference type="PANTHER" id="PTHR43022:SF1">
    <property type="entry name" value="PROTEIN SMF"/>
    <property type="match status" value="1"/>
</dbReference>
<gene>
    <name evidence="5" type="ORF">AOPFMNJM_3090</name>
</gene>
<dbReference type="InterPro" id="IPR003488">
    <property type="entry name" value="DprA"/>
</dbReference>
<organism evidence="5 6">
    <name type="scientific">Methylobacterium jeotgali</name>
    <dbReference type="NCBI Taxonomy" id="381630"/>
    <lineage>
        <taxon>Bacteria</taxon>
        <taxon>Pseudomonadati</taxon>
        <taxon>Pseudomonadota</taxon>
        <taxon>Alphaproteobacteria</taxon>
        <taxon>Hyphomicrobiales</taxon>
        <taxon>Methylobacteriaceae</taxon>
        <taxon>Methylobacterium</taxon>
    </lineage>
</organism>
<dbReference type="PANTHER" id="PTHR43022">
    <property type="entry name" value="PROTEIN SMF"/>
    <property type="match status" value="1"/>
</dbReference>
<dbReference type="Pfam" id="PF02481">
    <property type="entry name" value="DNA_processg_A"/>
    <property type="match status" value="1"/>
</dbReference>
<accession>A0ABQ4T0L4</accession>
<keyword evidence="6" id="KW-1185">Reference proteome</keyword>
<dbReference type="Pfam" id="PF21102">
    <property type="entry name" value="DprA_N"/>
    <property type="match status" value="1"/>
</dbReference>
<dbReference type="NCBIfam" id="TIGR00732">
    <property type="entry name" value="dprA"/>
    <property type="match status" value="1"/>
</dbReference>
<name>A0ABQ4T0L4_9HYPH</name>
<dbReference type="Gene3D" id="1.10.10.10">
    <property type="entry name" value="Winged helix-like DNA-binding domain superfamily/Winged helix DNA-binding domain"/>
    <property type="match status" value="1"/>
</dbReference>
<evidence type="ECO:0000259" key="3">
    <source>
        <dbReference type="Pfam" id="PF02481"/>
    </source>
</evidence>
<reference evidence="5" key="1">
    <citation type="journal article" date="2021" name="Front. Microbiol.">
        <title>Comprehensive Comparative Genomics and Phenotyping of Methylobacterium Species.</title>
        <authorList>
            <person name="Alessa O."/>
            <person name="Ogura Y."/>
            <person name="Fujitani Y."/>
            <person name="Takami H."/>
            <person name="Hayashi T."/>
            <person name="Sahin N."/>
            <person name="Tani A."/>
        </authorList>
    </citation>
    <scope>NUCLEOTIDE SEQUENCE</scope>
    <source>
        <strain evidence="5">LMG 23639</strain>
    </source>
</reference>
<feature type="region of interest" description="Disordered" evidence="2">
    <location>
        <begin position="305"/>
        <end position="331"/>
    </location>
</feature>
<dbReference type="EMBL" id="BPQR01000053">
    <property type="protein sequence ID" value="GJE07760.1"/>
    <property type="molecule type" value="Genomic_DNA"/>
</dbReference>
<dbReference type="SUPFAM" id="SSF102405">
    <property type="entry name" value="MCP/YpsA-like"/>
    <property type="match status" value="1"/>
</dbReference>
<evidence type="ECO:0000256" key="2">
    <source>
        <dbReference type="SAM" id="MobiDB-lite"/>
    </source>
</evidence>
<dbReference type="InterPro" id="IPR036388">
    <property type="entry name" value="WH-like_DNA-bd_sf"/>
</dbReference>
<protein>
    <recommendedName>
        <fullName evidence="7">DNA-protecting protein DprA</fullName>
    </recommendedName>
</protein>
<dbReference type="Gene3D" id="3.40.50.450">
    <property type="match status" value="1"/>
</dbReference>
<sequence>MRLSDGQRIEWLRLIRCEGVGPRTFRSLVNRFGGAGAALAALPALSKARGRPIVPPSRAQAEDEIAAAARIGARYVATGEPDYPACLQAADAAPPLLAIRGGCEVLRRPAVAMVGSRNASAAGLAFTARLAEGFGQAGLVVVSGLARGIDARAHKSALGTGTIAVLAGGHDRVYPANHLPLVDAILEAGGAVVAEMPMGWEPRGRDFPRRNRIISGLSLGTVVVEAARRSGSLITARYALEQGRDVFAVPGSPLDPRAEGTNDLIRQGATLVAEADHVIDALAPLIERGPSALPVAAPAGQGAFWDETDLDAPEPPPTDDAEPLPEPEEPADERARLVAALSPTPVSTDALARAAGLSARVVQTLLLELELDGRIERHGSGAVSLIR</sequence>
<evidence type="ECO:0000313" key="6">
    <source>
        <dbReference type="Proteomes" id="UP001055102"/>
    </source>
</evidence>
<evidence type="ECO:0008006" key="7">
    <source>
        <dbReference type="Google" id="ProtNLM"/>
    </source>
</evidence>
<comment type="caution">
    <text evidence="5">The sequence shown here is derived from an EMBL/GenBank/DDBJ whole genome shotgun (WGS) entry which is preliminary data.</text>
</comment>
<dbReference type="Proteomes" id="UP001055102">
    <property type="component" value="Unassembled WGS sequence"/>
</dbReference>
<feature type="compositionally biased region" description="Acidic residues" evidence="2">
    <location>
        <begin position="306"/>
        <end position="331"/>
    </location>
</feature>
<dbReference type="RefSeq" id="WP_238277093.1">
    <property type="nucleotide sequence ID" value="NZ_BPQR01000053.1"/>
</dbReference>
<reference evidence="5" key="2">
    <citation type="submission" date="2021-08" db="EMBL/GenBank/DDBJ databases">
        <authorList>
            <person name="Tani A."/>
            <person name="Ola A."/>
            <person name="Ogura Y."/>
            <person name="Katsura K."/>
            <person name="Hayashi T."/>
        </authorList>
    </citation>
    <scope>NUCLEOTIDE SEQUENCE</scope>
    <source>
        <strain evidence="5">LMG 23639</strain>
    </source>
</reference>
<dbReference type="InterPro" id="IPR057666">
    <property type="entry name" value="DrpA_SLOG"/>
</dbReference>
<evidence type="ECO:0000256" key="1">
    <source>
        <dbReference type="ARBA" id="ARBA00006525"/>
    </source>
</evidence>
<feature type="domain" description="DprA winged helix" evidence="4">
    <location>
        <begin position="323"/>
        <end position="379"/>
    </location>
</feature>